<protein>
    <recommendedName>
        <fullName evidence="10">Alpha-1,3-glucosyltransferase</fullName>
        <ecNumber evidence="10">2.4.1.-</ecNumber>
    </recommendedName>
</protein>
<name>A0A4E0RJZ3_FASHE</name>
<feature type="transmembrane region" description="Helical" evidence="10">
    <location>
        <begin position="429"/>
        <end position="449"/>
    </location>
</feature>
<organism evidence="11 12">
    <name type="scientific">Fasciola hepatica</name>
    <name type="common">Liver fluke</name>
    <dbReference type="NCBI Taxonomy" id="6192"/>
    <lineage>
        <taxon>Eukaryota</taxon>
        <taxon>Metazoa</taxon>
        <taxon>Spiralia</taxon>
        <taxon>Lophotrochozoa</taxon>
        <taxon>Platyhelminthes</taxon>
        <taxon>Trematoda</taxon>
        <taxon>Digenea</taxon>
        <taxon>Plagiorchiida</taxon>
        <taxon>Echinostomata</taxon>
        <taxon>Echinostomatoidea</taxon>
        <taxon>Fasciolidae</taxon>
        <taxon>Fasciola</taxon>
    </lineage>
</organism>
<dbReference type="GO" id="GO:0005789">
    <property type="term" value="C:endoplasmic reticulum membrane"/>
    <property type="evidence" value="ECO:0007669"/>
    <property type="project" value="UniProtKB-SubCell"/>
</dbReference>
<dbReference type="GO" id="GO:0042283">
    <property type="term" value="F:dolichyl pyrophosphate Glc1Man9GlcNAc2 alpha-1,3-glucosyltransferase activity"/>
    <property type="evidence" value="ECO:0007669"/>
    <property type="project" value="TreeGrafter"/>
</dbReference>
<evidence type="ECO:0000256" key="7">
    <source>
        <dbReference type="ARBA" id="ARBA00022824"/>
    </source>
</evidence>
<evidence type="ECO:0000256" key="8">
    <source>
        <dbReference type="ARBA" id="ARBA00022989"/>
    </source>
</evidence>
<feature type="transmembrane region" description="Helical" evidence="10">
    <location>
        <begin position="503"/>
        <end position="528"/>
    </location>
</feature>
<keyword evidence="8 10" id="KW-1133">Transmembrane helix</keyword>
<sequence>MNTHTGPFHLLCNYLLVIVSAISFKLLFLFGYRSTDFEVHRNWKALTYSLPISQWYFESTSEWTLDYPPLFAWFERALAQIGSYIDPKLCVISKEPYASPQTVVYLRSTVILSETLLFFALWRLCKALSNSSSFTMKRKFISMAILLAFNYGLIIVDHIHFQYNGFLFGILLLSVSFMIEKRFIAASVTFSILFNMKHLFIYMAPVYFIHILAVYCLEKPTPHKFLSRFLKCGLAVLGVTFLSIGPFIYMGQLHQLWSRLFPFGRGLCHAYWAPNAWALYNAADKFLAALNSYYQFAPTVPSKQASMTGGLVGEIQHSILPSVRPLHTAMLTFIGMCPTLIQCARARNGLEKEIVSRNYVQFLTGLTGAAWSSFLFGWHVHEKAVLMILLPLNLLATVALKYRFIAFYVTTLGHYSLIPLIHTAAEMPAVVFMFLTHTAVHWLILFRLYSPNVEQPKKNKMRFDSNPFLVRMAQFHLWGLSVLFVFTHMIFPFSAYSTRFPFVPLMITSVYTGFGLCMAFPCFMVSTLSKLNEFGALKNVQPSSREGKMKVQ</sequence>
<dbReference type="EMBL" id="JXXN02003352">
    <property type="protein sequence ID" value="THD21668.1"/>
    <property type="molecule type" value="Genomic_DNA"/>
</dbReference>
<keyword evidence="5 10" id="KW-0808">Transferase</keyword>
<dbReference type="InterPro" id="IPR004856">
    <property type="entry name" value="Glyco_trans_ALG6/ALG8"/>
</dbReference>
<feature type="transmembrane region" description="Helical" evidence="10">
    <location>
        <begin position="14"/>
        <end position="32"/>
    </location>
</feature>
<feature type="transmembrane region" description="Helical" evidence="10">
    <location>
        <begin position="104"/>
        <end position="124"/>
    </location>
</feature>
<dbReference type="Pfam" id="PF03155">
    <property type="entry name" value="Alg6_Alg8"/>
    <property type="match status" value="1"/>
</dbReference>
<evidence type="ECO:0000256" key="9">
    <source>
        <dbReference type="ARBA" id="ARBA00023136"/>
    </source>
</evidence>
<dbReference type="PANTHER" id="PTHR12413:SF2">
    <property type="entry name" value="DOLICHYL PYROPHOSPHATE GLC1MAN9GLCNAC2 ALPHA-1,3-GLUCOSYLTRANSFERASE-RELATED"/>
    <property type="match status" value="1"/>
</dbReference>
<evidence type="ECO:0000313" key="12">
    <source>
        <dbReference type="Proteomes" id="UP000230066"/>
    </source>
</evidence>
<evidence type="ECO:0000256" key="3">
    <source>
        <dbReference type="ARBA" id="ARBA00008715"/>
    </source>
</evidence>
<evidence type="ECO:0000256" key="4">
    <source>
        <dbReference type="ARBA" id="ARBA00022676"/>
    </source>
</evidence>
<feature type="transmembrane region" description="Helical" evidence="10">
    <location>
        <begin position="385"/>
        <end position="409"/>
    </location>
</feature>
<evidence type="ECO:0000256" key="5">
    <source>
        <dbReference type="ARBA" id="ARBA00022679"/>
    </source>
</evidence>
<dbReference type="UniPathway" id="UPA00378"/>
<feature type="transmembrane region" description="Helical" evidence="10">
    <location>
        <begin position="163"/>
        <end position="179"/>
    </location>
</feature>
<feature type="transmembrane region" description="Helical" evidence="10">
    <location>
        <begin position="140"/>
        <end position="156"/>
    </location>
</feature>
<evidence type="ECO:0000256" key="2">
    <source>
        <dbReference type="ARBA" id="ARBA00004922"/>
    </source>
</evidence>
<dbReference type="Proteomes" id="UP000230066">
    <property type="component" value="Unassembled WGS sequence"/>
</dbReference>
<keyword evidence="4 10" id="KW-0328">Glycosyltransferase</keyword>
<evidence type="ECO:0000256" key="6">
    <source>
        <dbReference type="ARBA" id="ARBA00022692"/>
    </source>
</evidence>
<comment type="subcellular location">
    <subcellularLocation>
        <location evidence="1 10">Endoplasmic reticulum membrane</location>
        <topology evidence="1 10">Multi-pass membrane protein</topology>
    </subcellularLocation>
</comment>
<dbReference type="EC" id="2.4.1.-" evidence="10"/>
<keyword evidence="12" id="KW-1185">Reference proteome</keyword>
<gene>
    <name evidence="11" type="ORF">D915_007458</name>
</gene>
<feature type="transmembrane region" description="Helical" evidence="10">
    <location>
        <begin position="199"/>
        <end position="217"/>
    </location>
</feature>
<reference evidence="11" key="1">
    <citation type="submission" date="2019-03" db="EMBL/GenBank/DDBJ databases">
        <title>Improved annotation for the trematode Fasciola hepatica.</title>
        <authorList>
            <person name="Choi Y.-J."/>
            <person name="Martin J."/>
            <person name="Mitreva M."/>
        </authorList>
    </citation>
    <scope>NUCLEOTIDE SEQUENCE [LARGE SCALE GENOMIC DNA]</scope>
</reference>
<dbReference type="AlphaFoldDB" id="A0A4E0RJZ3"/>
<dbReference type="GO" id="GO:0006487">
    <property type="term" value="P:protein N-linked glycosylation"/>
    <property type="evidence" value="ECO:0007669"/>
    <property type="project" value="TreeGrafter"/>
</dbReference>
<keyword evidence="6 10" id="KW-0812">Transmembrane</keyword>
<comment type="pathway">
    <text evidence="2 10">Protein modification; protein glycosylation.</text>
</comment>
<feature type="transmembrane region" description="Helical" evidence="10">
    <location>
        <begin position="469"/>
        <end position="491"/>
    </location>
</feature>
<keyword evidence="7 10" id="KW-0256">Endoplasmic reticulum</keyword>
<keyword evidence="9 10" id="KW-0472">Membrane</keyword>
<evidence type="ECO:0000313" key="11">
    <source>
        <dbReference type="EMBL" id="THD21668.1"/>
    </source>
</evidence>
<feature type="transmembrane region" description="Helical" evidence="10">
    <location>
        <begin position="229"/>
        <end position="249"/>
    </location>
</feature>
<comment type="caution">
    <text evidence="11">The sequence shown here is derived from an EMBL/GenBank/DDBJ whole genome shotgun (WGS) entry which is preliminary data.</text>
</comment>
<evidence type="ECO:0000256" key="10">
    <source>
        <dbReference type="RuleBase" id="RU363110"/>
    </source>
</evidence>
<evidence type="ECO:0000256" key="1">
    <source>
        <dbReference type="ARBA" id="ARBA00004477"/>
    </source>
</evidence>
<proteinExistence type="inferred from homology"/>
<accession>A0A4E0RJZ3</accession>
<dbReference type="PANTHER" id="PTHR12413">
    <property type="entry name" value="DOLICHYL GLYCOSYLTRANSFERASE"/>
    <property type="match status" value="1"/>
</dbReference>
<comment type="similarity">
    <text evidence="3 10">Belongs to the ALG6/ALG8 glucosyltransferase family.</text>
</comment>
<feature type="transmembrane region" description="Helical" evidence="10">
    <location>
        <begin position="359"/>
        <end position="378"/>
    </location>
</feature>